<feature type="domain" description="WRC" evidence="8">
    <location>
        <begin position="311"/>
        <end position="355"/>
    </location>
</feature>
<dbReference type="OMA" id="SGYHECK"/>
<dbReference type="Pfam" id="PF08880">
    <property type="entry name" value="QLQ"/>
    <property type="match status" value="1"/>
</dbReference>
<keyword evidence="5" id="KW-0010">Activator</keyword>
<dbReference type="GO" id="GO:0099402">
    <property type="term" value="P:plant organ development"/>
    <property type="evidence" value="ECO:0007669"/>
    <property type="project" value="UniProtKB-ARBA"/>
</dbReference>
<comment type="caution">
    <text evidence="9">The sequence shown here is derived from an EMBL/GenBank/DDBJ whole genome shotgun (WGS) entry which is preliminary data.</text>
</comment>
<feature type="region of interest" description="Disordered" evidence="6">
    <location>
        <begin position="175"/>
        <end position="215"/>
    </location>
</feature>
<protein>
    <recommendedName>
        <fullName evidence="5">Growth-regulating factor</fullName>
    </recommendedName>
</protein>
<dbReference type="EMBL" id="LNRQ01000002">
    <property type="protein sequence ID" value="KZN07730.1"/>
    <property type="molecule type" value="Genomic_DNA"/>
</dbReference>
<dbReference type="GO" id="GO:0005524">
    <property type="term" value="F:ATP binding"/>
    <property type="evidence" value="ECO:0007669"/>
    <property type="project" value="UniProtKB-UniRule"/>
</dbReference>
<dbReference type="InterPro" id="IPR014977">
    <property type="entry name" value="WRC_dom"/>
</dbReference>
<dbReference type="GO" id="GO:0006351">
    <property type="term" value="P:DNA-templated transcription"/>
    <property type="evidence" value="ECO:0007669"/>
    <property type="project" value="UniProtKB-UniRule"/>
</dbReference>
<evidence type="ECO:0000256" key="5">
    <source>
        <dbReference type="RuleBase" id="RU367127"/>
    </source>
</evidence>
<sequence>MEHHCIGVNLVKKNYKGKEGAVKDESKFGLGICADVRPVISVNQLQELHQQVVIFNYIASGVDIPSKLVGPIWKRVASSVLGSVGSGISSSFSSYIRPRGITYKSLMDPEPGRCRRTDGNKWRCRKDVIPNAKYCERHMHRGRSRKRVETSNSPLQLNTPKITYPCSSTPTITFSRKASQKIKSHDHDDAITKVSTPDPEKQQKKIPSSNESKGLTCSTTAVATFSANGKSKTAGEFVEKDKSSSRENSDSRNGVNTGSGDNKNKNDKGNSTNGDKNGGPVTPELSISAKSVVDSVTVSSFQVYEHRGVTADETQRCKRTDGKRWRCSKEAIPQQKYCDSHMHRGSKRCKSSSKAEIVTAASEALASISAVKCAQPTVVNLDSSTSGSSSDAATVTDTDENTSASHILPLPS</sequence>
<organism evidence="9">
    <name type="scientific">Daucus carota subsp. sativus</name>
    <name type="common">Carrot</name>
    <dbReference type="NCBI Taxonomy" id="79200"/>
    <lineage>
        <taxon>Eukaryota</taxon>
        <taxon>Viridiplantae</taxon>
        <taxon>Streptophyta</taxon>
        <taxon>Embryophyta</taxon>
        <taxon>Tracheophyta</taxon>
        <taxon>Spermatophyta</taxon>
        <taxon>Magnoliopsida</taxon>
        <taxon>eudicotyledons</taxon>
        <taxon>Gunneridae</taxon>
        <taxon>Pentapetalae</taxon>
        <taxon>asterids</taxon>
        <taxon>campanulids</taxon>
        <taxon>Apiales</taxon>
        <taxon>Apiaceae</taxon>
        <taxon>Apioideae</taxon>
        <taxon>Scandiceae</taxon>
        <taxon>Daucinae</taxon>
        <taxon>Daucus</taxon>
        <taxon>Daucus sect. Daucus</taxon>
    </lineage>
</organism>
<evidence type="ECO:0000256" key="1">
    <source>
        <dbReference type="ARBA" id="ARBA00004123"/>
    </source>
</evidence>
<gene>
    <name evidence="9" type="ORF">DCAR_008567</name>
</gene>
<dbReference type="InterPro" id="IPR031137">
    <property type="entry name" value="GRF"/>
</dbReference>
<evidence type="ECO:0000256" key="3">
    <source>
        <dbReference type="ARBA" id="ARBA00023242"/>
    </source>
</evidence>
<feature type="compositionally biased region" description="Low complexity" evidence="6">
    <location>
        <begin position="382"/>
        <end position="396"/>
    </location>
</feature>
<proteinExistence type="inferred from homology"/>
<evidence type="ECO:0000259" key="7">
    <source>
        <dbReference type="PROSITE" id="PS51666"/>
    </source>
</evidence>
<evidence type="ECO:0000256" key="6">
    <source>
        <dbReference type="SAM" id="MobiDB-lite"/>
    </source>
</evidence>
<feature type="compositionally biased region" description="Basic and acidic residues" evidence="6">
    <location>
        <begin position="237"/>
        <end position="250"/>
    </location>
</feature>
<feature type="compositionally biased region" description="Polar residues" evidence="6">
    <location>
        <begin position="150"/>
        <end position="162"/>
    </location>
</feature>
<keyword evidence="5" id="KW-0805">Transcription regulation</keyword>
<dbReference type="PROSITE" id="PS51666">
    <property type="entry name" value="QLQ"/>
    <property type="match status" value="1"/>
</dbReference>
<comment type="caution">
    <text evidence="4">Lacks conserved residue(s) required for the propagation of feature annotation.</text>
</comment>
<dbReference type="PROSITE" id="PS51667">
    <property type="entry name" value="WRC"/>
    <property type="match status" value="2"/>
</dbReference>
<feature type="compositionally biased region" description="Low complexity" evidence="6">
    <location>
        <begin position="269"/>
        <end position="279"/>
    </location>
</feature>
<feature type="domain" description="WRC" evidence="8">
    <location>
        <begin position="108"/>
        <end position="153"/>
    </location>
</feature>
<dbReference type="PANTHER" id="PTHR31602">
    <property type="entry name" value="GROWTH-REGULATING FACTOR 5"/>
    <property type="match status" value="1"/>
</dbReference>
<dbReference type="GO" id="GO:0005634">
    <property type="term" value="C:nucleus"/>
    <property type="evidence" value="ECO:0007669"/>
    <property type="project" value="UniProtKB-SubCell"/>
</dbReference>
<comment type="function">
    <text evidence="5">Transcription activator.</text>
</comment>
<accession>A0A166FFQ5</accession>
<evidence type="ECO:0000256" key="2">
    <source>
        <dbReference type="ARBA" id="ARBA00008122"/>
    </source>
</evidence>
<feature type="region of interest" description="Disordered" evidence="6">
    <location>
        <begin position="140"/>
        <end position="162"/>
    </location>
</feature>
<evidence type="ECO:0000313" key="9">
    <source>
        <dbReference type="EMBL" id="KZN07730.1"/>
    </source>
</evidence>
<evidence type="ECO:0000259" key="8">
    <source>
        <dbReference type="PROSITE" id="PS51667"/>
    </source>
</evidence>
<feature type="domain" description="QLQ" evidence="7">
    <location>
        <begin position="39"/>
        <end position="74"/>
    </location>
</feature>
<comment type="domain">
    <text evidence="5">The QLQ domain and WRC domain may be involved in protein-protein interaction and DNA-binding, respectively.</text>
</comment>
<name>A0A166FFQ5_DAUCS</name>
<feature type="compositionally biased region" description="Polar residues" evidence="6">
    <location>
        <begin position="205"/>
        <end position="215"/>
    </location>
</feature>
<evidence type="ECO:0000256" key="4">
    <source>
        <dbReference type="PROSITE-ProRule" id="PRU01002"/>
    </source>
</evidence>
<reference evidence="9" key="1">
    <citation type="journal article" date="2016" name="Nat. Genet.">
        <title>A high-quality carrot genome assembly provides new insights into carotenoid accumulation and asterid genome evolution.</title>
        <authorList>
            <person name="Iorizzo M."/>
            <person name="Ellison S."/>
            <person name="Senalik D."/>
            <person name="Zeng P."/>
            <person name="Satapoomin P."/>
            <person name="Huang J."/>
            <person name="Bowman M."/>
            <person name="Iovene M."/>
            <person name="Sanseverino W."/>
            <person name="Cavagnaro P."/>
            <person name="Yildiz M."/>
            <person name="Macko-Podgorni A."/>
            <person name="Moranska E."/>
            <person name="Grzebelus E."/>
            <person name="Grzebelus D."/>
            <person name="Ashrafi H."/>
            <person name="Zheng Z."/>
            <person name="Cheng S."/>
            <person name="Spooner D."/>
            <person name="Van Deynze A."/>
            <person name="Simon P."/>
        </authorList>
    </citation>
    <scope>NUCLEOTIDE SEQUENCE [LARGE SCALE GENOMIC DNA]</scope>
    <source>
        <tissue evidence="9">Leaf</tissue>
    </source>
</reference>
<dbReference type="Pfam" id="PF08879">
    <property type="entry name" value="WRC"/>
    <property type="match status" value="2"/>
</dbReference>
<comment type="similarity">
    <text evidence="2 5">Belongs to the GRF family.</text>
</comment>
<keyword evidence="3 5" id="KW-0539">Nucleus</keyword>
<comment type="subcellular location">
    <subcellularLocation>
        <location evidence="1 5">Nucleus</location>
    </subcellularLocation>
</comment>
<feature type="region of interest" description="Disordered" evidence="6">
    <location>
        <begin position="228"/>
        <end position="284"/>
    </location>
</feature>
<dbReference type="InterPro" id="IPR014978">
    <property type="entry name" value="Gln-Leu-Gln_QLQ"/>
</dbReference>
<dbReference type="PANTHER" id="PTHR31602:SF81">
    <property type="entry name" value="GROWTH-REGULATING FACTOR 9"/>
    <property type="match status" value="1"/>
</dbReference>
<dbReference type="AlphaFoldDB" id="A0A166FFQ5"/>
<dbReference type="GO" id="GO:0006355">
    <property type="term" value="P:regulation of DNA-templated transcription"/>
    <property type="evidence" value="ECO:0007669"/>
    <property type="project" value="InterPro"/>
</dbReference>
<keyword evidence="5" id="KW-0804">Transcription</keyword>
<feature type="region of interest" description="Disordered" evidence="6">
    <location>
        <begin position="380"/>
        <end position="412"/>
    </location>
</feature>
<dbReference type="STRING" id="79200.A0A166FFQ5"/>
<dbReference type="Gramene" id="KZN07730">
    <property type="protein sequence ID" value="KZN07730"/>
    <property type="gene ID" value="DCAR_008567"/>
</dbReference>